<dbReference type="EC" id="2.7.13.3" evidence="2"/>
<dbReference type="SUPFAM" id="SSF55874">
    <property type="entry name" value="ATPase domain of HSP90 chaperone/DNA topoisomerase II/histidine kinase"/>
    <property type="match status" value="1"/>
</dbReference>
<keyword evidence="12" id="KW-1185">Reference proteome</keyword>
<dbReference type="Gene3D" id="3.30.450.20">
    <property type="entry name" value="PAS domain"/>
    <property type="match status" value="2"/>
</dbReference>
<keyword evidence="5" id="KW-0547">Nucleotide-binding</keyword>
<feature type="domain" description="Histidine kinase" evidence="9">
    <location>
        <begin position="469"/>
        <end position="665"/>
    </location>
</feature>
<comment type="catalytic activity">
    <reaction evidence="1">
        <text>ATP + protein L-histidine = ADP + protein N-phospho-L-histidine.</text>
        <dbReference type="EC" id="2.7.13.3"/>
    </reaction>
</comment>
<keyword evidence="7" id="KW-0067">ATP-binding</keyword>
<organism evidence="11 12">
    <name type="scientific">Skermanella cutis</name>
    <dbReference type="NCBI Taxonomy" id="2775420"/>
    <lineage>
        <taxon>Bacteria</taxon>
        <taxon>Pseudomonadati</taxon>
        <taxon>Pseudomonadota</taxon>
        <taxon>Alphaproteobacteria</taxon>
        <taxon>Rhodospirillales</taxon>
        <taxon>Azospirillaceae</taxon>
        <taxon>Skermanella</taxon>
    </lineage>
</organism>
<evidence type="ECO:0000256" key="1">
    <source>
        <dbReference type="ARBA" id="ARBA00000085"/>
    </source>
</evidence>
<keyword evidence="6" id="KW-0418">Kinase</keyword>
<name>A0ABX7B5W2_9PROT</name>
<keyword evidence="3" id="KW-0597">Phosphoprotein</keyword>
<dbReference type="PROSITE" id="PS50113">
    <property type="entry name" value="PAC"/>
    <property type="match status" value="1"/>
</dbReference>
<accession>A0ABX7B5W2</accession>
<keyword evidence="8" id="KW-0472">Membrane</keyword>
<dbReference type="SMART" id="SM00387">
    <property type="entry name" value="HATPase_c"/>
    <property type="match status" value="1"/>
</dbReference>
<dbReference type="InterPro" id="IPR005467">
    <property type="entry name" value="His_kinase_dom"/>
</dbReference>
<dbReference type="InterPro" id="IPR035965">
    <property type="entry name" value="PAS-like_dom_sf"/>
</dbReference>
<dbReference type="RefSeq" id="WP_201076344.1">
    <property type="nucleotide sequence ID" value="NZ_CP067420.1"/>
</dbReference>
<feature type="transmembrane region" description="Helical" evidence="8">
    <location>
        <begin position="275"/>
        <end position="298"/>
    </location>
</feature>
<evidence type="ECO:0000256" key="3">
    <source>
        <dbReference type="ARBA" id="ARBA00022553"/>
    </source>
</evidence>
<dbReference type="InterPro" id="IPR036890">
    <property type="entry name" value="HATPase_C_sf"/>
</dbReference>
<keyword evidence="8" id="KW-1133">Transmembrane helix</keyword>
<dbReference type="Proteomes" id="UP000595197">
    <property type="component" value="Chromosome"/>
</dbReference>
<evidence type="ECO:0000256" key="4">
    <source>
        <dbReference type="ARBA" id="ARBA00022679"/>
    </source>
</evidence>
<evidence type="ECO:0000259" key="10">
    <source>
        <dbReference type="PROSITE" id="PS50113"/>
    </source>
</evidence>
<evidence type="ECO:0000259" key="9">
    <source>
        <dbReference type="PROSITE" id="PS50109"/>
    </source>
</evidence>
<protein>
    <recommendedName>
        <fullName evidence="2">histidine kinase</fullName>
        <ecNumber evidence="2">2.7.13.3</ecNumber>
    </recommendedName>
</protein>
<proteinExistence type="predicted"/>
<dbReference type="CDD" id="cd16917">
    <property type="entry name" value="HATPase_UhpB-NarQ-NarX-like"/>
    <property type="match status" value="1"/>
</dbReference>
<keyword evidence="4" id="KW-0808">Transferase</keyword>
<dbReference type="CDD" id="cd18774">
    <property type="entry name" value="PDC2_HK_sensor"/>
    <property type="match status" value="1"/>
</dbReference>
<dbReference type="PROSITE" id="PS50109">
    <property type="entry name" value="HIS_KIN"/>
    <property type="match status" value="1"/>
</dbReference>
<evidence type="ECO:0000256" key="7">
    <source>
        <dbReference type="ARBA" id="ARBA00022840"/>
    </source>
</evidence>
<dbReference type="InterPro" id="IPR011495">
    <property type="entry name" value="Sig_transdc_His_kin_sub2_dim/P"/>
</dbReference>
<gene>
    <name evidence="11" type="ORF">IGS68_00150</name>
</gene>
<evidence type="ECO:0000313" key="12">
    <source>
        <dbReference type="Proteomes" id="UP000595197"/>
    </source>
</evidence>
<evidence type="ECO:0000256" key="2">
    <source>
        <dbReference type="ARBA" id="ARBA00012438"/>
    </source>
</evidence>
<feature type="domain" description="PAC" evidence="10">
    <location>
        <begin position="407"/>
        <end position="458"/>
    </location>
</feature>
<dbReference type="PANTHER" id="PTHR41523">
    <property type="entry name" value="TWO-COMPONENT SYSTEM SENSOR PROTEIN"/>
    <property type="match status" value="1"/>
</dbReference>
<dbReference type="Pfam" id="PF02518">
    <property type="entry name" value="HATPase_c"/>
    <property type="match status" value="1"/>
</dbReference>
<keyword evidence="8" id="KW-0812">Transmembrane</keyword>
<evidence type="ECO:0000256" key="5">
    <source>
        <dbReference type="ARBA" id="ARBA00022741"/>
    </source>
</evidence>
<dbReference type="EMBL" id="CP067420">
    <property type="protein sequence ID" value="QQP89741.1"/>
    <property type="molecule type" value="Genomic_DNA"/>
</dbReference>
<dbReference type="Pfam" id="PF07568">
    <property type="entry name" value="HisKA_2"/>
    <property type="match status" value="1"/>
</dbReference>
<reference evidence="11" key="1">
    <citation type="submission" date="2021-02" db="EMBL/GenBank/DDBJ databases">
        <title>Skermanella TT6 skin isolate.</title>
        <authorList>
            <person name="Lee K."/>
            <person name="Ganzorig M."/>
        </authorList>
    </citation>
    <scope>NUCLEOTIDE SEQUENCE</scope>
    <source>
        <strain evidence="11">TT6</strain>
    </source>
</reference>
<dbReference type="InterPro" id="IPR000700">
    <property type="entry name" value="PAS-assoc_C"/>
</dbReference>
<dbReference type="PANTHER" id="PTHR41523:SF8">
    <property type="entry name" value="ETHYLENE RESPONSE SENSOR PROTEIN"/>
    <property type="match status" value="1"/>
</dbReference>
<evidence type="ECO:0000256" key="8">
    <source>
        <dbReference type="SAM" id="Phobius"/>
    </source>
</evidence>
<dbReference type="Gene3D" id="3.30.565.10">
    <property type="entry name" value="Histidine kinase-like ATPase, C-terminal domain"/>
    <property type="match status" value="1"/>
</dbReference>
<sequence length="668" mass="71911">MKQRLQVVVLATAVLLPLLAFSSAMVVLFDRQQKETVENMLNHAAAALEDALERELVSNIAGLESLATSIHLDDNDIVNFAVVARRLLESRANWLSLRLLRAGDGTPLLTLPADGGNADATTTPPPAGMVLDALTARLPMVSEVRHDSRGEPFVSIVVPVLRDGTAVYALSAALRSRALSAALGGPKMPAGWFGAALDADRVILARTRRQEEFVGKPVTESLRQRIDRGDKSFFFARNKEGEEVYTAFATSPLTGWTVVVGAPGETVAGPMRRSLMAVTGGGLLALAATVWLGALLVGNASRRHAMERRLLALEGERMAERRLADVAANLPGVIFRRVRDPDGKVRYPYLSAGLNNLAGGMPEAPPGADELEMLIHPEDRDGWREIFRPADGGRQAPAPEKTPLEPRHLEARIGPGAGPVRWVRVMARPVLTGDNETAWDGVALDVTDLKEAQHRLATSLAESQELLQEVHHRVKNNLQVVWSLIQLEAMQIEDQEARDRMEIIGQRIGVMGRIHEQVYASKEFSRIDFGRQLSALCDALARTFGNPPGVNLEVAGDALFCHLDTAIPLGLIANELVANAFKHAFPEGAGTIRVSLRARGDEAVLEVSDDGVGMSGANTDRGLGLRLIKGLLRQIGATMQTGPGTADAGGGKGGTRVTISIPGPWYAR</sequence>
<dbReference type="SUPFAM" id="SSF55785">
    <property type="entry name" value="PYP-like sensor domain (PAS domain)"/>
    <property type="match status" value="1"/>
</dbReference>
<evidence type="ECO:0000256" key="6">
    <source>
        <dbReference type="ARBA" id="ARBA00022777"/>
    </source>
</evidence>
<evidence type="ECO:0000313" key="11">
    <source>
        <dbReference type="EMBL" id="QQP89741.1"/>
    </source>
</evidence>
<dbReference type="InterPro" id="IPR003594">
    <property type="entry name" value="HATPase_dom"/>
</dbReference>